<dbReference type="InterPro" id="IPR036922">
    <property type="entry name" value="Rieske_2Fe-2S_sf"/>
</dbReference>
<evidence type="ECO:0000256" key="5">
    <source>
        <dbReference type="ARBA" id="ARBA00023014"/>
    </source>
</evidence>
<dbReference type="GO" id="GO:0046872">
    <property type="term" value="F:metal ion binding"/>
    <property type="evidence" value="ECO:0007669"/>
    <property type="project" value="UniProtKB-KW"/>
</dbReference>
<dbReference type="PROSITE" id="PS51296">
    <property type="entry name" value="RIESKE"/>
    <property type="match status" value="1"/>
</dbReference>
<gene>
    <name evidence="7" type="ORF">C9I57_30200</name>
</gene>
<dbReference type="InterPro" id="IPR044043">
    <property type="entry name" value="VanA_C_cat"/>
</dbReference>
<organism evidence="7 8">
    <name type="scientific">Trinickia symbiotica</name>
    <dbReference type="NCBI Taxonomy" id="863227"/>
    <lineage>
        <taxon>Bacteria</taxon>
        <taxon>Pseudomonadati</taxon>
        <taxon>Pseudomonadota</taxon>
        <taxon>Betaproteobacteria</taxon>
        <taxon>Burkholderiales</taxon>
        <taxon>Burkholderiaceae</taxon>
        <taxon>Trinickia</taxon>
    </lineage>
</organism>
<dbReference type="Gene3D" id="2.102.10.10">
    <property type="entry name" value="Rieske [2Fe-2S] iron-sulphur domain"/>
    <property type="match status" value="1"/>
</dbReference>
<evidence type="ECO:0000256" key="2">
    <source>
        <dbReference type="ARBA" id="ARBA00022723"/>
    </source>
</evidence>
<sequence length="373" mass="42098">MTTTFLRNAWYAAVWSEQLKEEELLPRTIVGDAIVLFRREDGGVAAISDICPHKFAPLHKGRLLPGDRVQCGYHGLEFGPSGNCTHNPHGSGRIPPTCNIKSYEVMERHSMVWIWMGDQPADAAIIPDYSFLDEGSGYDIGRRDFLRIEANYRLVADNLLDLSHSPFLHDGVIGGPETIKADINVEQDGTTVRVHRPKYNVRPPGLLNRLFRKDGERVDIWSTQRWSPPCYLLNDTGAYPPGGERSDGSGVLGAHLLTPETEHTTLYHFAAARQGLILDRNEDQEEFKEWLAEARRHAFQNQDEPMVEAQSEMMRRYPEATARPVLLEVDAGPVRCNRILDDLIRREGASRASLSQKAADEKRVVVEPLREIK</sequence>
<dbReference type="PANTHER" id="PTHR21266:SF60">
    <property type="entry name" value="3-KETOSTEROID-9-ALPHA-MONOOXYGENASE, OXYGENASE COMPONENT"/>
    <property type="match status" value="1"/>
</dbReference>
<evidence type="ECO:0000256" key="3">
    <source>
        <dbReference type="ARBA" id="ARBA00023002"/>
    </source>
</evidence>
<keyword evidence="4" id="KW-0408">Iron</keyword>
<proteinExistence type="predicted"/>
<evidence type="ECO:0000256" key="1">
    <source>
        <dbReference type="ARBA" id="ARBA00022714"/>
    </source>
</evidence>
<dbReference type="Pfam" id="PF00355">
    <property type="entry name" value="Rieske"/>
    <property type="match status" value="1"/>
</dbReference>
<dbReference type="AlphaFoldDB" id="A0A2T3XKM8"/>
<dbReference type="SUPFAM" id="SSF55961">
    <property type="entry name" value="Bet v1-like"/>
    <property type="match status" value="1"/>
</dbReference>
<comment type="caution">
    <text evidence="7">The sequence shown here is derived from an EMBL/GenBank/DDBJ whole genome shotgun (WGS) entry which is preliminary data.</text>
</comment>
<dbReference type="Gene3D" id="3.90.380.10">
    <property type="entry name" value="Naphthalene 1,2-dioxygenase Alpha Subunit, Chain A, domain 1"/>
    <property type="match status" value="1"/>
</dbReference>
<name>A0A2T3XKM8_9BURK</name>
<reference evidence="7 8" key="1">
    <citation type="submission" date="2018-03" db="EMBL/GenBank/DDBJ databases">
        <title>Whole genome analyses suggest that Burkholderia sensu lato contains two further novel genera in the rhizoxinica-symbiotica group Mycetohabitans gen. nov., and Trinickia gen. nov.: implications for the evolution of diazotrophy and nodulation in the Burkholderiaceae.</title>
        <authorList>
            <person name="Estrada De Los Santos P."/>
            <person name="Palmer M."/>
            <person name="Chavez-Ramirez B."/>
            <person name="Steenkamp E.T."/>
            <person name="Hirsch A.M."/>
            <person name="Manyaka P."/>
            <person name="Maluk M."/>
            <person name="Lafos M."/>
            <person name="Crook M."/>
            <person name="Gross E."/>
            <person name="Simon M.F."/>
            <person name="Bueno Dos Reis Junior F."/>
            <person name="Poole P.S."/>
            <person name="Venter S.N."/>
            <person name="James E.K."/>
        </authorList>
    </citation>
    <scope>NUCLEOTIDE SEQUENCE [LARGE SCALE GENOMIC DNA]</scope>
    <source>
        <strain evidence="7 8">JPY-366</strain>
    </source>
</reference>
<dbReference type="InterPro" id="IPR050584">
    <property type="entry name" value="Cholesterol_7-desaturase"/>
</dbReference>
<dbReference type="PANTHER" id="PTHR21266">
    <property type="entry name" value="IRON-SULFUR DOMAIN CONTAINING PROTEIN"/>
    <property type="match status" value="1"/>
</dbReference>
<dbReference type="Pfam" id="PF19112">
    <property type="entry name" value="VanA_C"/>
    <property type="match status" value="1"/>
</dbReference>
<keyword evidence="5" id="KW-0411">Iron-sulfur</keyword>
<keyword evidence="1" id="KW-0001">2Fe-2S</keyword>
<evidence type="ECO:0000313" key="8">
    <source>
        <dbReference type="Proteomes" id="UP000240638"/>
    </source>
</evidence>
<feature type="domain" description="Rieske" evidence="6">
    <location>
        <begin position="10"/>
        <end position="114"/>
    </location>
</feature>
<accession>A0A2T3XKM8</accession>
<dbReference type="RefSeq" id="WP_107154205.1">
    <property type="nucleotide sequence ID" value="NZ_PYUC01000024.1"/>
</dbReference>
<dbReference type="GO" id="GO:0051537">
    <property type="term" value="F:2 iron, 2 sulfur cluster binding"/>
    <property type="evidence" value="ECO:0007669"/>
    <property type="project" value="UniProtKB-KW"/>
</dbReference>
<dbReference type="InterPro" id="IPR017941">
    <property type="entry name" value="Rieske_2Fe-2S"/>
</dbReference>
<evidence type="ECO:0000256" key="4">
    <source>
        <dbReference type="ARBA" id="ARBA00023004"/>
    </source>
</evidence>
<dbReference type="Proteomes" id="UP000240638">
    <property type="component" value="Unassembled WGS sequence"/>
</dbReference>
<keyword evidence="2" id="KW-0479">Metal-binding</keyword>
<dbReference type="CDD" id="cd08878">
    <property type="entry name" value="RHO_alpha_C_DMO-like"/>
    <property type="match status" value="1"/>
</dbReference>
<dbReference type="EMBL" id="PYUC01000024">
    <property type="protein sequence ID" value="PTB17083.1"/>
    <property type="molecule type" value="Genomic_DNA"/>
</dbReference>
<dbReference type="SUPFAM" id="SSF50022">
    <property type="entry name" value="ISP domain"/>
    <property type="match status" value="1"/>
</dbReference>
<evidence type="ECO:0000313" key="7">
    <source>
        <dbReference type="EMBL" id="PTB17083.1"/>
    </source>
</evidence>
<keyword evidence="3" id="KW-0560">Oxidoreductase</keyword>
<protein>
    <submittedName>
        <fullName evidence="7">Rieske (2Fe-2S) protein</fullName>
    </submittedName>
</protein>
<dbReference type="GO" id="GO:0016491">
    <property type="term" value="F:oxidoreductase activity"/>
    <property type="evidence" value="ECO:0007669"/>
    <property type="project" value="UniProtKB-KW"/>
</dbReference>
<evidence type="ECO:0000259" key="6">
    <source>
        <dbReference type="PROSITE" id="PS51296"/>
    </source>
</evidence>